<dbReference type="InterPro" id="IPR006776">
    <property type="entry name" value="SsgB"/>
</dbReference>
<comment type="similarity">
    <text evidence="2">Belongs to the SsgA family.</text>
</comment>
<gene>
    <name evidence="8" type="ORF">ACFPM3_21830</name>
</gene>
<name>A0ABV9XHB0_9ACTN</name>
<evidence type="ECO:0000256" key="7">
    <source>
        <dbReference type="SAM" id="MobiDB-lite"/>
    </source>
</evidence>
<evidence type="ECO:0000313" key="8">
    <source>
        <dbReference type="EMBL" id="MFC5024769.1"/>
    </source>
</evidence>
<evidence type="ECO:0000256" key="4">
    <source>
        <dbReference type="ARBA" id="ARBA00022969"/>
    </source>
</evidence>
<dbReference type="Pfam" id="PF04686">
    <property type="entry name" value="SsgA"/>
    <property type="match status" value="1"/>
</dbReference>
<evidence type="ECO:0000256" key="5">
    <source>
        <dbReference type="ARBA" id="ARBA00023210"/>
    </source>
</evidence>
<sequence length="149" mass="15683">MTTTATVRSPTMRPDDTAGEASLGTAEAADDASRAGPPRVEVRARGLVVTDGPLPRPIPVALRYDAGAGPDAVRFAFPGGTVRTCPRGLLERGLRAPVHGGDVDVWPCGRVQTVVEFHSPEGTAVVQFDSSALMRFLRRTYAVTTPVTG</sequence>
<comment type="subcellular location">
    <subcellularLocation>
        <location evidence="1">Cell septum</location>
    </subcellularLocation>
</comment>
<proteinExistence type="inferred from homology"/>
<keyword evidence="3" id="KW-0132">Cell division</keyword>
<organism evidence="8 9">
    <name type="scientific">Streptomyces coeruleoprunus</name>
    <dbReference type="NCBI Taxonomy" id="285563"/>
    <lineage>
        <taxon>Bacteria</taxon>
        <taxon>Bacillati</taxon>
        <taxon>Actinomycetota</taxon>
        <taxon>Actinomycetes</taxon>
        <taxon>Kitasatosporales</taxon>
        <taxon>Streptomycetaceae</taxon>
        <taxon>Streptomyces</taxon>
    </lineage>
</organism>
<accession>A0ABV9XHB0</accession>
<reference evidence="9" key="1">
    <citation type="journal article" date="2019" name="Int. J. Syst. Evol. Microbiol.">
        <title>The Global Catalogue of Microorganisms (GCM) 10K type strain sequencing project: providing services to taxonomists for standard genome sequencing and annotation.</title>
        <authorList>
            <consortium name="The Broad Institute Genomics Platform"/>
            <consortium name="The Broad Institute Genome Sequencing Center for Infectious Disease"/>
            <person name="Wu L."/>
            <person name="Ma J."/>
        </authorList>
    </citation>
    <scope>NUCLEOTIDE SEQUENCE [LARGE SCALE GENOMIC DNA]</scope>
    <source>
        <strain evidence="9">CGMCC 4.1648</strain>
    </source>
</reference>
<protein>
    <submittedName>
        <fullName evidence="8">SsgA family sporulation/cell division regulator</fullName>
    </submittedName>
</protein>
<dbReference type="Proteomes" id="UP001595829">
    <property type="component" value="Unassembled WGS sequence"/>
</dbReference>
<keyword evidence="6" id="KW-0131">Cell cycle</keyword>
<dbReference type="Gene3D" id="2.30.31.20">
    <property type="entry name" value="Sporulation-specific cell division protein SsgB"/>
    <property type="match status" value="1"/>
</dbReference>
<keyword evidence="4" id="KW-0749">Sporulation</keyword>
<dbReference type="RefSeq" id="WP_345691256.1">
    <property type="nucleotide sequence ID" value="NZ_BAABIT010000001.1"/>
</dbReference>
<feature type="region of interest" description="Disordered" evidence="7">
    <location>
        <begin position="1"/>
        <end position="38"/>
    </location>
</feature>
<comment type="caution">
    <text evidence="8">The sequence shown here is derived from an EMBL/GenBank/DDBJ whole genome shotgun (WGS) entry which is preliminary data.</text>
</comment>
<dbReference type="InterPro" id="IPR038658">
    <property type="entry name" value="SsgB_sf"/>
</dbReference>
<evidence type="ECO:0000256" key="2">
    <source>
        <dbReference type="ARBA" id="ARBA00009323"/>
    </source>
</evidence>
<evidence type="ECO:0000256" key="1">
    <source>
        <dbReference type="ARBA" id="ARBA00004431"/>
    </source>
</evidence>
<keyword evidence="5" id="KW-0717">Septation</keyword>
<dbReference type="EMBL" id="JBHSJD010000017">
    <property type="protein sequence ID" value="MFC5024769.1"/>
    <property type="molecule type" value="Genomic_DNA"/>
</dbReference>
<evidence type="ECO:0000256" key="3">
    <source>
        <dbReference type="ARBA" id="ARBA00022618"/>
    </source>
</evidence>
<evidence type="ECO:0000256" key="6">
    <source>
        <dbReference type="ARBA" id="ARBA00023306"/>
    </source>
</evidence>
<evidence type="ECO:0000313" key="9">
    <source>
        <dbReference type="Proteomes" id="UP001595829"/>
    </source>
</evidence>
<keyword evidence="9" id="KW-1185">Reference proteome</keyword>